<evidence type="ECO:0000313" key="2">
    <source>
        <dbReference type="EMBL" id="GGR74432.1"/>
    </source>
</evidence>
<keyword evidence="3" id="KW-1185">Reference proteome</keyword>
<reference evidence="2" key="1">
    <citation type="journal article" date="2014" name="Int. J. Syst. Evol. Microbiol.">
        <title>Complete genome sequence of Corynebacterium casei LMG S-19264T (=DSM 44701T), isolated from a smear-ripened cheese.</title>
        <authorList>
            <consortium name="US DOE Joint Genome Institute (JGI-PGF)"/>
            <person name="Walter F."/>
            <person name="Albersmeier A."/>
            <person name="Kalinowski J."/>
            <person name="Ruckert C."/>
        </authorList>
    </citation>
    <scope>NUCLEOTIDE SEQUENCE</scope>
    <source>
        <strain evidence="2">JCM 4386</strain>
    </source>
</reference>
<reference evidence="2" key="2">
    <citation type="submission" date="2020-09" db="EMBL/GenBank/DDBJ databases">
        <authorList>
            <person name="Sun Q."/>
            <person name="Ohkuma M."/>
        </authorList>
    </citation>
    <scope>NUCLEOTIDE SEQUENCE</scope>
    <source>
        <strain evidence="2">JCM 4386</strain>
    </source>
</reference>
<dbReference type="SUPFAM" id="SSF52980">
    <property type="entry name" value="Restriction endonuclease-like"/>
    <property type="match status" value="1"/>
</dbReference>
<dbReference type="InterPro" id="IPR011856">
    <property type="entry name" value="tRNA_endonuc-like_dom_sf"/>
</dbReference>
<dbReference type="AlphaFoldDB" id="A0A918L1T5"/>
<dbReference type="InterPro" id="IPR007560">
    <property type="entry name" value="Restrct_endonuc_IV_Mrr"/>
</dbReference>
<dbReference type="Proteomes" id="UP000606194">
    <property type="component" value="Unassembled WGS sequence"/>
</dbReference>
<dbReference type="InterPro" id="IPR011335">
    <property type="entry name" value="Restrct_endonuc-II-like"/>
</dbReference>
<gene>
    <name evidence="2" type="ORF">GCM10010269_11860</name>
</gene>
<dbReference type="GO" id="GO:0003677">
    <property type="term" value="F:DNA binding"/>
    <property type="evidence" value="ECO:0007669"/>
    <property type="project" value="InterPro"/>
</dbReference>
<evidence type="ECO:0000313" key="3">
    <source>
        <dbReference type="Proteomes" id="UP000606194"/>
    </source>
</evidence>
<dbReference type="Pfam" id="PF04471">
    <property type="entry name" value="Mrr_cat"/>
    <property type="match status" value="1"/>
</dbReference>
<protein>
    <recommendedName>
        <fullName evidence="1">Restriction endonuclease type IV Mrr domain-containing protein</fullName>
    </recommendedName>
</protein>
<dbReference type="GO" id="GO:0015666">
    <property type="term" value="F:restriction endodeoxyribonuclease activity"/>
    <property type="evidence" value="ECO:0007669"/>
    <property type="project" value="TreeGrafter"/>
</dbReference>
<dbReference type="RefSeq" id="WP_190148166.1">
    <property type="nucleotide sequence ID" value="NZ_BMTL01000004.1"/>
</dbReference>
<dbReference type="Gene3D" id="3.40.1350.10">
    <property type="match status" value="1"/>
</dbReference>
<dbReference type="PANTHER" id="PTHR30015:SF6">
    <property type="entry name" value="SLL1429 PROTEIN"/>
    <property type="match status" value="1"/>
</dbReference>
<sequence>MINESALVESRSLRDGVLERTDVLDRVKALSLLPDGLHVTTAMVAAYFGVTNEAVRQLKARHHGELSGNGMVTLQGPDLAEFKRDVLSRYPGGYPQPRSSLTLYSRRAVLNVAMLLRDSEVARQVRRYLLDMEYRARTHPVDNPVPSDSASLDDRIDQRITHILGRTVVPMFSALIETSGEHQRELIALRSGVQRIEKRLRQHHARLQRLEAPREDRPLAGVMASMDAMNGREFEEHVAALLRRDGCTGVVVQGGGRDRGVDITALTAHGRRLVVQCKRFSPHISITSPELQKFVGAAKVLHDSEVALFVATCPFTRDALDIAAETGITAVHRGLLEQWSAGTPLAALE</sequence>
<dbReference type="PANTHER" id="PTHR30015">
    <property type="entry name" value="MRR RESTRICTION SYSTEM PROTEIN"/>
    <property type="match status" value="1"/>
</dbReference>
<proteinExistence type="predicted"/>
<dbReference type="EMBL" id="BMTL01000004">
    <property type="protein sequence ID" value="GGR74432.1"/>
    <property type="molecule type" value="Genomic_DNA"/>
</dbReference>
<feature type="domain" description="Restriction endonuclease type IV Mrr" evidence="1">
    <location>
        <begin position="227"/>
        <end position="339"/>
    </location>
</feature>
<organism evidence="2 3">
    <name type="scientific">Streptomyces humidus</name>
    <dbReference type="NCBI Taxonomy" id="52259"/>
    <lineage>
        <taxon>Bacteria</taxon>
        <taxon>Bacillati</taxon>
        <taxon>Actinomycetota</taxon>
        <taxon>Actinomycetes</taxon>
        <taxon>Kitasatosporales</taxon>
        <taxon>Streptomycetaceae</taxon>
        <taxon>Streptomyces</taxon>
    </lineage>
</organism>
<evidence type="ECO:0000259" key="1">
    <source>
        <dbReference type="Pfam" id="PF04471"/>
    </source>
</evidence>
<name>A0A918L1T5_9ACTN</name>
<comment type="caution">
    <text evidence="2">The sequence shown here is derived from an EMBL/GenBank/DDBJ whole genome shotgun (WGS) entry which is preliminary data.</text>
</comment>
<dbReference type="GO" id="GO:0009307">
    <property type="term" value="P:DNA restriction-modification system"/>
    <property type="evidence" value="ECO:0007669"/>
    <property type="project" value="InterPro"/>
</dbReference>
<dbReference type="InterPro" id="IPR052906">
    <property type="entry name" value="Type_IV_Methyl-Rstrct_Enzyme"/>
</dbReference>
<accession>A0A918L1T5</accession>